<organism evidence="1 2">
    <name type="scientific">Renibacterium salmoninarum (strain ATCC 33209 / DSM 20767 / JCM 11484 / NBRC 15589 / NCIMB 2235)</name>
    <dbReference type="NCBI Taxonomy" id="288705"/>
    <lineage>
        <taxon>Bacteria</taxon>
        <taxon>Bacillati</taxon>
        <taxon>Actinomycetota</taxon>
        <taxon>Actinomycetes</taxon>
        <taxon>Micrococcales</taxon>
        <taxon>Micrococcaceae</taxon>
        <taxon>Renibacterium</taxon>
    </lineage>
</organism>
<keyword evidence="2" id="KW-1185">Reference proteome</keyword>
<evidence type="ECO:0000313" key="1">
    <source>
        <dbReference type="EMBL" id="ABY23206.1"/>
    </source>
</evidence>
<dbReference type="Pfam" id="PF09438">
    <property type="entry name" value="DUF2017"/>
    <property type="match status" value="1"/>
</dbReference>
<dbReference type="eggNOG" id="ENOG5032Z6K">
    <property type="taxonomic scope" value="Bacteria"/>
</dbReference>
<dbReference type="KEGG" id="rsa:RSal33209_1470"/>
<reference evidence="2" key="1">
    <citation type="journal article" date="2008" name="J. Bacteriol.">
        <title>Genome sequence of the fish pathogen Renibacterium salmoninarum suggests reductive evolution away from an environmental Arthrobacter ancestor.</title>
        <authorList>
            <person name="Wiens G.D."/>
            <person name="Rockey D.D."/>
            <person name="Wu Z."/>
            <person name="Chang J."/>
            <person name="Levy R."/>
            <person name="Crane S."/>
            <person name="Chen D.S."/>
            <person name="Capri G.R."/>
            <person name="Burnett J.R."/>
            <person name="Sudheesh P.S."/>
            <person name="Schipma M.J."/>
            <person name="Burd H."/>
            <person name="Bhattacharyya A."/>
            <person name="Rhodes L.D."/>
            <person name="Kaul R."/>
            <person name="Strom M.S."/>
        </authorList>
    </citation>
    <scope>NUCLEOTIDE SEQUENCE [LARGE SCALE GENOMIC DNA]</scope>
    <source>
        <strain evidence="2">ATCC 33209 / DSM 20767 / JCM 11484 / NBRC 15589 / NCIMB 2235</strain>
    </source>
</reference>
<gene>
    <name evidence="1" type="ordered locus">RSal33209_1470</name>
</gene>
<accession>A9WNP3</accession>
<dbReference type="RefSeq" id="WP_012244887.1">
    <property type="nucleotide sequence ID" value="NC_010168.1"/>
</dbReference>
<dbReference type="HOGENOM" id="CLU_087287_2_0_11"/>
<sequence>MSEAFRVSSEGITAIIGEDERRILQAVFASVIAILEPSESEDSLAALVGWDEDVELPSDPALLRLLPNGIEGDDDEALELRRLTERSIRQSKIGALRAASLMLEAQELTLSRAQAELLARALNDVRIVFSERLGLHSAEQVEALHRDLESEETAEATDHELRTLLYFVGAVQNGVVQALLADLDQQKPEGAAG</sequence>
<dbReference type="STRING" id="288705.RSal33209_1470"/>
<dbReference type="Proteomes" id="UP000002007">
    <property type="component" value="Chromosome"/>
</dbReference>
<proteinExistence type="predicted"/>
<name>A9WNP3_RENSM</name>
<protein>
    <submittedName>
        <fullName evidence="1">Uncharacterized protein</fullName>
    </submittedName>
</protein>
<dbReference type="AlphaFoldDB" id="A9WNP3"/>
<dbReference type="EMBL" id="CP000910">
    <property type="protein sequence ID" value="ABY23206.1"/>
    <property type="molecule type" value="Genomic_DNA"/>
</dbReference>
<dbReference type="InterPro" id="IPR018561">
    <property type="entry name" value="AosR"/>
</dbReference>
<evidence type="ECO:0000313" key="2">
    <source>
        <dbReference type="Proteomes" id="UP000002007"/>
    </source>
</evidence>